<feature type="compositionally biased region" description="Pro residues" evidence="1">
    <location>
        <begin position="13"/>
        <end position="43"/>
    </location>
</feature>
<feature type="region of interest" description="Disordered" evidence="1">
    <location>
        <begin position="1"/>
        <end position="70"/>
    </location>
</feature>
<name>A0A1W6Z3W3_9BORD</name>
<proteinExistence type="predicted"/>
<evidence type="ECO:0000313" key="3">
    <source>
        <dbReference type="Proteomes" id="UP000194139"/>
    </source>
</evidence>
<dbReference type="Proteomes" id="UP000194139">
    <property type="component" value="Chromosome"/>
</dbReference>
<sequence length="70" mass="7228">MPLAHGRRRALPPRAPPPPLAPPPPRAPPPLAPPPPPARPPRPAGRAAKPLQAPRRCAAAHGDPAPAPDR</sequence>
<gene>
    <name evidence="2" type="ORF">CAL13_17655</name>
</gene>
<dbReference type="AlphaFoldDB" id="A0A1W6Z3W3"/>
<keyword evidence="3" id="KW-1185">Reference proteome</keyword>
<organism evidence="2 3">
    <name type="scientific">Bordetella genomosp. 9</name>
    <dbReference type="NCBI Taxonomy" id="1416803"/>
    <lineage>
        <taxon>Bacteria</taxon>
        <taxon>Pseudomonadati</taxon>
        <taxon>Pseudomonadota</taxon>
        <taxon>Betaproteobacteria</taxon>
        <taxon>Burkholderiales</taxon>
        <taxon>Alcaligenaceae</taxon>
        <taxon>Bordetella</taxon>
    </lineage>
</organism>
<evidence type="ECO:0000313" key="2">
    <source>
        <dbReference type="EMBL" id="ARP87834.1"/>
    </source>
</evidence>
<evidence type="ECO:0000256" key="1">
    <source>
        <dbReference type="SAM" id="MobiDB-lite"/>
    </source>
</evidence>
<accession>A0A1W6Z3W3</accession>
<protein>
    <submittedName>
        <fullName evidence="2">Uncharacterized protein</fullName>
    </submittedName>
</protein>
<dbReference type="EMBL" id="CP021109">
    <property type="protein sequence ID" value="ARP87834.1"/>
    <property type="molecule type" value="Genomic_DNA"/>
</dbReference>
<feature type="compositionally biased region" description="Basic residues" evidence="1">
    <location>
        <begin position="1"/>
        <end position="11"/>
    </location>
</feature>
<reference evidence="2 3" key="1">
    <citation type="submission" date="2017-05" db="EMBL/GenBank/DDBJ databases">
        <title>Complete and WGS of Bordetella genogroups.</title>
        <authorList>
            <person name="Spilker T."/>
            <person name="LiPuma J."/>
        </authorList>
    </citation>
    <scope>NUCLEOTIDE SEQUENCE [LARGE SCALE GENOMIC DNA]</scope>
    <source>
        <strain evidence="2 3">AU17164</strain>
    </source>
</reference>